<dbReference type="Gene3D" id="3.40.50.720">
    <property type="entry name" value="NAD(P)-binding Rossmann-like Domain"/>
    <property type="match status" value="1"/>
</dbReference>
<proteinExistence type="inferred from homology"/>
<organism evidence="5 6">
    <name type="scientific">Podospora australis</name>
    <dbReference type="NCBI Taxonomy" id="1536484"/>
    <lineage>
        <taxon>Eukaryota</taxon>
        <taxon>Fungi</taxon>
        <taxon>Dikarya</taxon>
        <taxon>Ascomycota</taxon>
        <taxon>Pezizomycotina</taxon>
        <taxon>Sordariomycetes</taxon>
        <taxon>Sordariomycetidae</taxon>
        <taxon>Sordariales</taxon>
        <taxon>Podosporaceae</taxon>
        <taxon>Podospora</taxon>
    </lineage>
</organism>
<reference evidence="5" key="1">
    <citation type="journal article" date="2023" name="Mol. Phylogenet. Evol.">
        <title>Genome-scale phylogeny and comparative genomics of the fungal order Sordariales.</title>
        <authorList>
            <person name="Hensen N."/>
            <person name="Bonometti L."/>
            <person name="Westerberg I."/>
            <person name="Brannstrom I.O."/>
            <person name="Guillou S."/>
            <person name="Cros-Aarteil S."/>
            <person name="Calhoun S."/>
            <person name="Haridas S."/>
            <person name="Kuo A."/>
            <person name="Mondo S."/>
            <person name="Pangilinan J."/>
            <person name="Riley R."/>
            <person name="LaButti K."/>
            <person name="Andreopoulos B."/>
            <person name="Lipzen A."/>
            <person name="Chen C."/>
            <person name="Yan M."/>
            <person name="Daum C."/>
            <person name="Ng V."/>
            <person name="Clum A."/>
            <person name="Steindorff A."/>
            <person name="Ohm R.A."/>
            <person name="Martin F."/>
            <person name="Silar P."/>
            <person name="Natvig D.O."/>
            <person name="Lalanne C."/>
            <person name="Gautier V."/>
            <person name="Ament-Velasquez S.L."/>
            <person name="Kruys A."/>
            <person name="Hutchinson M.I."/>
            <person name="Powell A.J."/>
            <person name="Barry K."/>
            <person name="Miller A.N."/>
            <person name="Grigoriev I.V."/>
            <person name="Debuchy R."/>
            <person name="Gladieux P."/>
            <person name="Hiltunen Thoren M."/>
            <person name="Johannesson H."/>
        </authorList>
    </citation>
    <scope>NUCLEOTIDE SEQUENCE</scope>
    <source>
        <strain evidence="5">PSN309</strain>
    </source>
</reference>
<evidence type="ECO:0000256" key="1">
    <source>
        <dbReference type="ARBA" id="ARBA00006484"/>
    </source>
</evidence>
<protein>
    <submittedName>
        <fullName evidence="5">Dehydrogenase/reductase</fullName>
    </submittedName>
</protein>
<dbReference type="SUPFAM" id="SSF51735">
    <property type="entry name" value="NAD(P)-binding Rossmann-fold domains"/>
    <property type="match status" value="1"/>
</dbReference>
<keyword evidence="4" id="KW-0812">Transmembrane</keyword>
<dbReference type="InterPro" id="IPR036291">
    <property type="entry name" value="NAD(P)-bd_dom_sf"/>
</dbReference>
<keyword evidence="2" id="KW-0521">NADP</keyword>
<evidence type="ECO:0000256" key="4">
    <source>
        <dbReference type="SAM" id="Phobius"/>
    </source>
</evidence>
<keyword evidence="4" id="KW-1133">Transmembrane helix</keyword>
<dbReference type="InterPro" id="IPR002347">
    <property type="entry name" value="SDR_fam"/>
</dbReference>
<evidence type="ECO:0000313" key="6">
    <source>
        <dbReference type="Proteomes" id="UP001302126"/>
    </source>
</evidence>
<comment type="similarity">
    <text evidence="1">Belongs to the short-chain dehydrogenases/reductases (SDR) family.</text>
</comment>
<comment type="caution">
    <text evidence="5">The sequence shown here is derived from an EMBL/GenBank/DDBJ whole genome shotgun (WGS) entry which is preliminary data.</text>
</comment>
<evidence type="ECO:0000313" key="5">
    <source>
        <dbReference type="EMBL" id="KAK4193110.1"/>
    </source>
</evidence>
<reference evidence="5" key="2">
    <citation type="submission" date="2023-05" db="EMBL/GenBank/DDBJ databases">
        <authorList>
            <consortium name="Lawrence Berkeley National Laboratory"/>
            <person name="Steindorff A."/>
            <person name="Hensen N."/>
            <person name="Bonometti L."/>
            <person name="Westerberg I."/>
            <person name="Brannstrom I.O."/>
            <person name="Guillou S."/>
            <person name="Cros-Aarteil S."/>
            <person name="Calhoun S."/>
            <person name="Haridas S."/>
            <person name="Kuo A."/>
            <person name="Mondo S."/>
            <person name="Pangilinan J."/>
            <person name="Riley R."/>
            <person name="Labutti K."/>
            <person name="Andreopoulos B."/>
            <person name="Lipzen A."/>
            <person name="Chen C."/>
            <person name="Yanf M."/>
            <person name="Daum C."/>
            <person name="Ng V."/>
            <person name="Clum A."/>
            <person name="Ohm R."/>
            <person name="Martin F."/>
            <person name="Silar P."/>
            <person name="Natvig D."/>
            <person name="Lalanne C."/>
            <person name="Gautier V."/>
            <person name="Ament-Velasquez S.L."/>
            <person name="Kruys A."/>
            <person name="Hutchinson M.I."/>
            <person name="Powell A.J."/>
            <person name="Barry K."/>
            <person name="Miller A.N."/>
            <person name="Grigoriev I.V."/>
            <person name="Debuchy R."/>
            <person name="Gladieux P."/>
            <person name="Thoren M.H."/>
            <person name="Johannesson H."/>
        </authorList>
    </citation>
    <scope>NUCLEOTIDE SEQUENCE</scope>
    <source>
        <strain evidence="5">PSN309</strain>
    </source>
</reference>
<evidence type="ECO:0000256" key="2">
    <source>
        <dbReference type="ARBA" id="ARBA00022857"/>
    </source>
</evidence>
<dbReference type="Pfam" id="PF00106">
    <property type="entry name" value="adh_short"/>
    <property type="match status" value="1"/>
</dbReference>
<dbReference type="AlphaFoldDB" id="A0AAN6X396"/>
<name>A0AAN6X396_9PEZI</name>
<keyword evidence="6" id="KW-1185">Reference proteome</keyword>
<keyword evidence="3" id="KW-0560">Oxidoreductase</keyword>
<keyword evidence="4" id="KW-0472">Membrane</keyword>
<gene>
    <name evidence="5" type="ORF">QBC35DRAFT_482648</name>
</gene>
<dbReference type="EMBL" id="MU864352">
    <property type="protein sequence ID" value="KAK4193110.1"/>
    <property type="molecule type" value="Genomic_DNA"/>
</dbReference>
<dbReference type="GO" id="GO:0016491">
    <property type="term" value="F:oxidoreductase activity"/>
    <property type="evidence" value="ECO:0007669"/>
    <property type="project" value="UniProtKB-KW"/>
</dbReference>
<dbReference type="PANTHER" id="PTHR24320">
    <property type="entry name" value="RETINOL DEHYDROGENASE"/>
    <property type="match status" value="1"/>
</dbReference>
<dbReference type="Proteomes" id="UP001302126">
    <property type="component" value="Unassembled WGS sequence"/>
</dbReference>
<dbReference type="PANTHER" id="PTHR24320:SF252">
    <property type="entry name" value="DEHYDROGENASE_REDUCTASE FAMILY PROTEIN, PUTATIVE (AFU_ORTHOLOGUE AFUA_3G08550)-RELATED"/>
    <property type="match status" value="1"/>
</dbReference>
<sequence length="337" mass="37521">MVFDLIHSLFNTPYVPPSYFLRFLITQFSHLPLPPKDSYHGKTIIITGASAGLGLEAARHYVHHLGAARVIIACRNTESGETAKASIGSDKVEVWPLDLCSFESVAAFRDRAERELERLDVLLLNAGVAMRDVQMAGGYEMTITTNVISTFLLAVMLLPLLKKTVREKNVDVDVTVVASEAHLFTSFQERFQPKIFESFRQDGKFIWKDRYGTSKLLDVMLANELANRLGDEAGVIVNSVNPGLCRTGLFRHLNFIIQGLLVIFMFLFARTTEQGSRTLILAADGGRRFHGKYSDSGKVIEPSSFVLSDEGKRTQKRAWGELMDIFEGIESGVTGNI</sequence>
<dbReference type="PRINTS" id="PR00081">
    <property type="entry name" value="GDHRDH"/>
</dbReference>
<evidence type="ECO:0000256" key="3">
    <source>
        <dbReference type="ARBA" id="ARBA00023002"/>
    </source>
</evidence>
<accession>A0AAN6X396</accession>
<feature type="transmembrane region" description="Helical" evidence="4">
    <location>
        <begin position="249"/>
        <end position="269"/>
    </location>
</feature>